<dbReference type="KEGG" id="celz:E5225_05105"/>
<accession>A0A4P7SH85</accession>
<keyword evidence="2" id="KW-1185">Reference proteome</keyword>
<dbReference type="EMBL" id="CP039291">
    <property type="protein sequence ID" value="QCB93028.1"/>
    <property type="molecule type" value="Genomic_DNA"/>
</dbReference>
<dbReference type="RefSeq" id="WP_135972855.1">
    <property type="nucleotide sequence ID" value="NZ_CP039291.1"/>
</dbReference>
<gene>
    <name evidence="1" type="ORF">E5225_05105</name>
</gene>
<dbReference type="InterPro" id="IPR049249">
    <property type="entry name" value="DUF6882"/>
</dbReference>
<organism evidence="1 2">
    <name type="scientific">Cellulomonas shaoxiangyii</name>
    <dbReference type="NCBI Taxonomy" id="2566013"/>
    <lineage>
        <taxon>Bacteria</taxon>
        <taxon>Bacillati</taxon>
        <taxon>Actinomycetota</taxon>
        <taxon>Actinomycetes</taxon>
        <taxon>Micrococcales</taxon>
        <taxon>Cellulomonadaceae</taxon>
        <taxon>Cellulomonas</taxon>
    </lineage>
</organism>
<name>A0A4P7SH85_9CELL</name>
<dbReference type="Proteomes" id="UP000296469">
    <property type="component" value="Chromosome"/>
</dbReference>
<sequence>MTALPTTPQATTPQGLVDSVLAIATEAQKAFAATYEDFDWRADLGDDPCFWFEREPPAEFRPHVVGSTSERLGTWLWAWQNVNGFPADLVATAGAVRGWAQQHDVPELLVPEVPTHGADGTPVATRHVLLAEAVSGIYTHYRAPYGAGTHVWFLLDAPQEFALPPATALSTATALTAAAATGLVEDGVTAVAGYAARRDGVELLEQEAHRLLLGTTTDRVEVQIDELGRIAHIATDPGAGGAPHAGVREDVPPGAPVGLLGRLLPGLRRRGGA</sequence>
<dbReference type="Pfam" id="PF21813">
    <property type="entry name" value="DUF6882"/>
    <property type="match status" value="1"/>
</dbReference>
<reference evidence="1 2" key="1">
    <citation type="submission" date="2019-04" db="EMBL/GenBank/DDBJ databases">
        <title>Isolation and identification of Cellulomonas shaoxiangyii sp. Nov. isolated from feces of the Tibetan antelopes (Pantholops hodgsonii) in the Qinghai-Tibet plateau of China.</title>
        <authorList>
            <person name="Tian Z."/>
        </authorList>
    </citation>
    <scope>NUCLEOTIDE SEQUENCE [LARGE SCALE GENOMIC DNA]</scope>
    <source>
        <strain evidence="1 2">Z28</strain>
    </source>
</reference>
<dbReference type="AlphaFoldDB" id="A0A4P7SH85"/>
<dbReference type="OrthoDB" id="7859927at2"/>
<evidence type="ECO:0000313" key="1">
    <source>
        <dbReference type="EMBL" id="QCB93028.1"/>
    </source>
</evidence>
<proteinExistence type="predicted"/>
<evidence type="ECO:0000313" key="2">
    <source>
        <dbReference type="Proteomes" id="UP000296469"/>
    </source>
</evidence>
<protein>
    <submittedName>
        <fullName evidence="1">Uncharacterized protein</fullName>
    </submittedName>
</protein>